<dbReference type="InterPro" id="IPR045170">
    <property type="entry name" value="MTOX"/>
</dbReference>
<evidence type="ECO:0000313" key="7">
    <source>
        <dbReference type="EMBL" id="CAG7638543.1"/>
    </source>
</evidence>
<dbReference type="RefSeq" id="WP_218098794.1">
    <property type="nucleotide sequence ID" value="NZ_CAJVCE010000006.1"/>
</dbReference>
<gene>
    <name evidence="7" type="primary">soxA</name>
    <name evidence="7" type="ORF">PAECIP111802_02453</name>
</gene>
<name>A0ABM8VGG2_9BACL</name>
<organism evidence="7 8">
    <name type="scientific">Paenibacillus allorhizosphaerae</name>
    <dbReference type="NCBI Taxonomy" id="2849866"/>
    <lineage>
        <taxon>Bacteria</taxon>
        <taxon>Bacillati</taxon>
        <taxon>Bacillota</taxon>
        <taxon>Bacilli</taxon>
        <taxon>Bacillales</taxon>
        <taxon>Paenibacillaceae</taxon>
        <taxon>Paenibacillus</taxon>
    </lineage>
</organism>
<evidence type="ECO:0000313" key="8">
    <source>
        <dbReference type="Proteomes" id="UP000730618"/>
    </source>
</evidence>
<dbReference type="InterPro" id="IPR006076">
    <property type="entry name" value="FAD-dep_OxRdtase"/>
</dbReference>
<sequence>MSAHYEVIVLGAGAMGMAAGYYLAKQGVNTLLIDAFDPPHGYGSHHGDTRIIRHAYGEGRQYVPLALRAQELWEALERESGQKLFRRTGVLGVGSKQSKFIKEAIASANKYHLPLEVLSADEIMQRWPGIRIPEHFFGSFETSSGVLFSEECIRAYRRLAIEAGVVVRFDTPADRVELHTSGASVYTAEGVFHADRLIVTSGAWIGKLLASLKLPLQPVRKTVAWFQSEETLYGEGRFPAFIFDLEKERYYGFPSFDGCGVKLGRNDAGEWTDPDQVDREFGAYPEDEGDVRRFLETHMPQAAGTLKQGKVCLFTLTPDEHFVIDRHPEYAHVAIAGGFSGHGFKFASVVGEIISQLAIGGETGFDLSGFSIARPAIR</sequence>
<keyword evidence="5" id="KW-1133">Transmembrane helix</keyword>
<dbReference type="NCBIfam" id="NF008425">
    <property type="entry name" value="PRK11259.1"/>
    <property type="match status" value="1"/>
</dbReference>
<dbReference type="EMBL" id="CAJVCE010000006">
    <property type="protein sequence ID" value="CAG7638543.1"/>
    <property type="molecule type" value="Genomic_DNA"/>
</dbReference>
<accession>A0ABM8VGG2</accession>
<evidence type="ECO:0000256" key="3">
    <source>
        <dbReference type="ARBA" id="ARBA00022827"/>
    </source>
</evidence>
<dbReference type="PANTHER" id="PTHR10961">
    <property type="entry name" value="PEROXISOMAL SARCOSINE OXIDASE"/>
    <property type="match status" value="1"/>
</dbReference>
<feature type="transmembrane region" description="Helical" evidence="5">
    <location>
        <begin position="7"/>
        <end position="24"/>
    </location>
</feature>
<keyword evidence="2" id="KW-0285">Flavoprotein</keyword>
<feature type="domain" description="FAD dependent oxidoreductase" evidence="6">
    <location>
        <begin position="7"/>
        <end position="357"/>
    </location>
</feature>
<dbReference type="Pfam" id="PF01266">
    <property type="entry name" value="DAO"/>
    <property type="match status" value="1"/>
</dbReference>
<protein>
    <submittedName>
        <fullName evidence="7">Monomeric sarcosine oxidase</fullName>
        <ecNumber evidence="7">1.5.3.1</ecNumber>
    </submittedName>
</protein>
<evidence type="ECO:0000256" key="2">
    <source>
        <dbReference type="ARBA" id="ARBA00022630"/>
    </source>
</evidence>
<evidence type="ECO:0000259" key="6">
    <source>
        <dbReference type="Pfam" id="PF01266"/>
    </source>
</evidence>
<proteinExistence type="predicted"/>
<comment type="caution">
    <text evidence="7">The sequence shown here is derived from an EMBL/GenBank/DDBJ whole genome shotgun (WGS) entry which is preliminary data.</text>
</comment>
<dbReference type="PANTHER" id="PTHR10961:SF7">
    <property type="entry name" value="FAD DEPENDENT OXIDOREDUCTASE DOMAIN-CONTAINING PROTEIN"/>
    <property type="match status" value="1"/>
</dbReference>
<dbReference type="GO" id="GO:0008115">
    <property type="term" value="F:sarcosine oxidase activity"/>
    <property type="evidence" value="ECO:0007669"/>
    <property type="project" value="UniProtKB-EC"/>
</dbReference>
<keyword evidence="5" id="KW-0472">Membrane</keyword>
<dbReference type="Proteomes" id="UP000730618">
    <property type="component" value="Unassembled WGS sequence"/>
</dbReference>
<keyword evidence="8" id="KW-1185">Reference proteome</keyword>
<reference evidence="7 8" key="1">
    <citation type="submission" date="2021-06" db="EMBL/GenBank/DDBJ databases">
        <authorList>
            <person name="Criscuolo A."/>
        </authorList>
    </citation>
    <scope>NUCLEOTIDE SEQUENCE [LARGE SCALE GENOMIC DNA]</scope>
    <source>
        <strain evidence="8">CIP 111802</strain>
    </source>
</reference>
<evidence type="ECO:0000256" key="5">
    <source>
        <dbReference type="SAM" id="Phobius"/>
    </source>
</evidence>
<keyword evidence="3" id="KW-0274">FAD</keyword>
<comment type="cofactor">
    <cofactor evidence="1">
        <name>FAD</name>
        <dbReference type="ChEBI" id="CHEBI:57692"/>
    </cofactor>
</comment>
<dbReference type="EC" id="1.5.3.1" evidence="7"/>
<keyword evidence="4 7" id="KW-0560">Oxidoreductase</keyword>
<evidence type="ECO:0000256" key="4">
    <source>
        <dbReference type="ARBA" id="ARBA00023002"/>
    </source>
</evidence>
<evidence type="ECO:0000256" key="1">
    <source>
        <dbReference type="ARBA" id="ARBA00001974"/>
    </source>
</evidence>
<keyword evidence="5" id="KW-0812">Transmembrane</keyword>